<accession>A0AA95NGF9</accession>
<sequence>MSGKPTTTNGATAEQPAALPKRAKCPKGVPPSKLLSCSKFRPVGPDQPQTCALCGRTQKSA</sequence>
<dbReference type="AlphaFoldDB" id="A0AA95NGF9"/>
<organism evidence="2 3">
    <name type="scientific">Paucibacter sediminis</name>
    <dbReference type="NCBI Taxonomy" id="3019553"/>
    <lineage>
        <taxon>Bacteria</taxon>
        <taxon>Pseudomonadati</taxon>
        <taxon>Pseudomonadota</taxon>
        <taxon>Betaproteobacteria</taxon>
        <taxon>Burkholderiales</taxon>
        <taxon>Sphaerotilaceae</taxon>
        <taxon>Roseateles</taxon>
    </lineage>
</organism>
<feature type="region of interest" description="Disordered" evidence="1">
    <location>
        <begin position="1"/>
        <end position="30"/>
    </location>
</feature>
<evidence type="ECO:0000313" key="3">
    <source>
        <dbReference type="Proteomes" id="UP001177769"/>
    </source>
</evidence>
<feature type="compositionally biased region" description="Polar residues" evidence="1">
    <location>
        <begin position="1"/>
        <end position="12"/>
    </location>
</feature>
<reference evidence="2" key="1">
    <citation type="submission" date="2023-01" db="EMBL/GenBank/DDBJ databases">
        <title>Whole genome sequence of Paucibacter sp. S2-9 isolated from pond sediment.</title>
        <authorList>
            <person name="Jung J.Y."/>
        </authorList>
    </citation>
    <scope>NUCLEOTIDE SEQUENCE</scope>
    <source>
        <strain evidence="2">S2-9</strain>
    </source>
</reference>
<proteinExistence type="predicted"/>
<evidence type="ECO:0000256" key="1">
    <source>
        <dbReference type="SAM" id="MobiDB-lite"/>
    </source>
</evidence>
<dbReference type="Proteomes" id="UP001177769">
    <property type="component" value="Chromosome"/>
</dbReference>
<dbReference type="EMBL" id="CP116346">
    <property type="protein sequence ID" value="WIT11703.1"/>
    <property type="molecule type" value="Genomic_DNA"/>
</dbReference>
<dbReference type="KEGG" id="pais:PFX98_22885"/>
<dbReference type="RefSeq" id="WP_285232788.1">
    <property type="nucleotide sequence ID" value="NZ_CP116346.1"/>
</dbReference>
<name>A0AA95NGF9_9BURK</name>
<protein>
    <submittedName>
        <fullName evidence="2">Uncharacterized protein</fullName>
    </submittedName>
</protein>
<evidence type="ECO:0000313" key="2">
    <source>
        <dbReference type="EMBL" id="WIT11703.1"/>
    </source>
</evidence>
<keyword evidence="3" id="KW-1185">Reference proteome</keyword>
<gene>
    <name evidence="2" type="ORF">PFX98_22885</name>
</gene>